<feature type="binding site" evidence="9">
    <location>
        <begin position="485"/>
        <end position="492"/>
    </location>
    <ligand>
        <name>ATP</name>
        <dbReference type="ChEBI" id="CHEBI:30616"/>
    </ligand>
</feature>
<comment type="subcellular location">
    <subcellularLocation>
        <location evidence="1">Cell membrane</location>
        <topology evidence="1">Multi-pass membrane protein</topology>
    </subcellularLocation>
</comment>
<evidence type="ECO:0000256" key="2">
    <source>
        <dbReference type="ARBA" id="ARBA00022475"/>
    </source>
</evidence>
<feature type="domain" description="FtsK" evidence="12">
    <location>
        <begin position="462"/>
        <end position="662"/>
    </location>
</feature>
<dbReference type="InterPro" id="IPR023837">
    <property type="entry name" value="EccCb-like_Actinobacteria"/>
</dbReference>
<evidence type="ECO:0000256" key="11">
    <source>
        <dbReference type="SAM" id="Phobius"/>
    </source>
</evidence>
<evidence type="ECO:0000256" key="5">
    <source>
        <dbReference type="ARBA" id="ARBA00022741"/>
    </source>
</evidence>
<protein>
    <submittedName>
        <fullName evidence="13">Type VII secretion protein EccCa</fullName>
    </submittedName>
</protein>
<reference evidence="13 14" key="1">
    <citation type="submission" date="2023-06" db="EMBL/GenBank/DDBJ databases">
        <title>Rock-solubilizing bacteria, Microbacterium invictum, promotes re-establishment of vegetation in rocky wasteland by accelerating rock bio-weathering and reshaping soil bacterial community.</title>
        <authorList>
            <person name="Liu C."/>
        </authorList>
    </citation>
    <scope>NUCLEOTIDE SEQUENCE [LARGE SCALE GENOMIC DNA]</scope>
    <source>
        <strain evidence="13 14">X-18</strain>
    </source>
</reference>
<dbReference type="PANTHER" id="PTHR22683">
    <property type="entry name" value="SPORULATION PROTEIN RELATED"/>
    <property type="match status" value="1"/>
</dbReference>
<keyword evidence="4" id="KW-0677">Repeat</keyword>
<proteinExistence type="predicted"/>
<feature type="compositionally biased region" description="Pro residues" evidence="10">
    <location>
        <begin position="1318"/>
        <end position="1330"/>
    </location>
</feature>
<dbReference type="NCBIfam" id="TIGR03925">
    <property type="entry name" value="T7SS_EccC_b"/>
    <property type="match status" value="1"/>
</dbReference>
<dbReference type="InterPro" id="IPR027417">
    <property type="entry name" value="P-loop_NTPase"/>
</dbReference>
<evidence type="ECO:0000256" key="7">
    <source>
        <dbReference type="ARBA" id="ARBA00022989"/>
    </source>
</evidence>
<evidence type="ECO:0000313" key="14">
    <source>
        <dbReference type="Proteomes" id="UP001324533"/>
    </source>
</evidence>
<organism evidence="13 14">
    <name type="scientific">Microbacterium invictum</name>
    <dbReference type="NCBI Taxonomy" id="515415"/>
    <lineage>
        <taxon>Bacteria</taxon>
        <taxon>Bacillati</taxon>
        <taxon>Actinomycetota</taxon>
        <taxon>Actinomycetes</taxon>
        <taxon>Micrococcales</taxon>
        <taxon>Microbacteriaceae</taxon>
        <taxon>Microbacterium</taxon>
    </lineage>
</organism>
<dbReference type="InterPro" id="IPR002543">
    <property type="entry name" value="FtsK_dom"/>
</dbReference>
<feature type="binding site" evidence="9">
    <location>
        <begin position="1115"/>
        <end position="1122"/>
    </location>
    <ligand>
        <name>ATP</name>
        <dbReference type="ChEBI" id="CHEBI:30616"/>
    </ligand>
</feature>
<dbReference type="Pfam" id="PF01580">
    <property type="entry name" value="FtsK_SpoIIIE"/>
    <property type="match status" value="3"/>
</dbReference>
<feature type="domain" description="FtsK" evidence="12">
    <location>
        <begin position="1097"/>
        <end position="1271"/>
    </location>
</feature>
<keyword evidence="2" id="KW-1003">Cell membrane</keyword>
<dbReference type="PANTHER" id="PTHR22683:SF1">
    <property type="entry name" value="TYPE VII SECRETION SYSTEM PROTEIN ESSC"/>
    <property type="match status" value="1"/>
</dbReference>
<evidence type="ECO:0000256" key="3">
    <source>
        <dbReference type="ARBA" id="ARBA00022692"/>
    </source>
</evidence>
<dbReference type="Proteomes" id="UP001324533">
    <property type="component" value="Chromosome"/>
</dbReference>
<dbReference type="Gene3D" id="3.40.50.300">
    <property type="entry name" value="P-loop containing nucleotide triphosphate hydrolases"/>
    <property type="match status" value="4"/>
</dbReference>
<dbReference type="SUPFAM" id="SSF52540">
    <property type="entry name" value="P-loop containing nucleoside triphosphate hydrolases"/>
    <property type="match status" value="3"/>
</dbReference>
<dbReference type="NCBIfam" id="TIGR03924">
    <property type="entry name" value="T7SS_EccC_a"/>
    <property type="match status" value="1"/>
</dbReference>
<keyword evidence="8 11" id="KW-0472">Membrane</keyword>
<evidence type="ECO:0000313" key="13">
    <source>
        <dbReference type="EMBL" id="WQB70086.1"/>
    </source>
</evidence>
<evidence type="ECO:0000256" key="9">
    <source>
        <dbReference type="PROSITE-ProRule" id="PRU00289"/>
    </source>
</evidence>
<dbReference type="SMART" id="SM00382">
    <property type="entry name" value="AAA"/>
    <property type="match status" value="3"/>
</dbReference>
<keyword evidence="3 11" id="KW-0812">Transmembrane</keyword>
<dbReference type="PROSITE" id="PS50901">
    <property type="entry name" value="FTSK"/>
    <property type="match status" value="3"/>
</dbReference>
<feature type="region of interest" description="Disordered" evidence="10">
    <location>
        <begin position="1311"/>
        <end position="1355"/>
    </location>
</feature>
<gene>
    <name evidence="13" type="primary">eccCa</name>
    <name evidence="13" type="ORF">T9R20_15515</name>
</gene>
<feature type="transmembrane region" description="Helical" evidence="11">
    <location>
        <begin position="37"/>
        <end position="58"/>
    </location>
</feature>
<evidence type="ECO:0000256" key="10">
    <source>
        <dbReference type="SAM" id="MobiDB-lite"/>
    </source>
</evidence>
<keyword evidence="7 11" id="KW-1133">Transmembrane helix</keyword>
<dbReference type="InterPro" id="IPR003593">
    <property type="entry name" value="AAA+_ATPase"/>
</dbReference>
<dbReference type="EMBL" id="CP139779">
    <property type="protein sequence ID" value="WQB70086.1"/>
    <property type="molecule type" value="Genomic_DNA"/>
</dbReference>
<feature type="domain" description="FtsK" evidence="12">
    <location>
        <begin position="812"/>
        <end position="1003"/>
    </location>
</feature>
<dbReference type="InterPro" id="IPR023836">
    <property type="entry name" value="EccCa-like_Actinobacteria"/>
</dbReference>
<evidence type="ECO:0000256" key="4">
    <source>
        <dbReference type="ARBA" id="ARBA00022737"/>
    </source>
</evidence>
<keyword evidence="6 9" id="KW-0067">ATP-binding</keyword>
<sequence>MTLRVVHRPARITTPVQPLADVTLAPPPPLGEGAAGFPIQSLLPVVGSLSSITMIVLLRNNPIMVVVGAVILVVALVGGVGMAFSSRGNAARQRRLQRERYLDYLERTRGEVRELADAHRDASLALHPAPTTLVEVALNPARRWERRPGDPDFLRVRIGTADLRAVEVALPPEQNPVQPFDPVMRESAERMVRLAGLSQGMPALVDLERGGQVSIVGDREEALRVCRGIAAQIGALHSPDDVHLAAVLPARVRDEWRGFDLLPHVAAGDIPAGALAARRIAPTLPELLTLLRDELRDRAAATAAARRAGRRTKPGRLVLFIDEDGGAATALPRIDAAFDLADLGVTVIHLVDDRLKEPSSVVSRITLTDGTATVETPGSGEPAVTDIAPDPVDIALLEVIGRPLSGLRLTRTSSSDSGTVLAPDVTELLGVADVDAIDVASTWRPRSAADFLRVPIGIDDRGAPVLLDLKESAQLGMGPHGICIGATGSGKSELLRTLILGLALTHAPDDLSMILVDYKGGAAFAPFAPLPHVAGIIDNLADDPQLTERARASIQGEVVRRQRLLKEAGNAASIGHYRQLRRDRDDLPPLPHLFLVIDEFGELLTAEPDFVELLLTIGRIGRSIGVHLLLSSQRIEAGRLRGLDTYLSYRIGLRTFSEAESAVVLDSPDAFHLPAIPGFGYLKVDTSVYTRFRAGYVSGPVPERVERGPEREAAPPVLPLPPYDVRVADVDPGEADGLDSSQPETPVTGRTLVQAATERVARGVVRTRPVWLPPLPPVLTLGGVLPSSEGDAVAGALRAPIGLLDDPSRQRQEPWLLDLTRSGGHVSIMGAPQSGRSTFLRTLATSLAFTHSPREVSVYGMDLTGGGLARIEPFPHVGGVATRGHRERLGRLLEELTGMLAVRERVFREQSLDSLADMRRQHAAGRLPELPSADVVLLVDGLGAVRTEFEDLEAPIAQLLERGGSFGIHVVVTLSRWNELRMNLQNLVGTRLELKLNDPADSQIARKLSTTLRADEPGRVLTDEKLFAQVALPLLEEAEDDDIGAALERIARESAARWEGPEAAPIRLLPEVLEPAELPDAFDEPDAIPFGIRQDTMQPVALDLATGDPHLLVFGDSRCGKTTTLRGLVQGAIDRFSPEELVVGLMDARGELAADVPDAYLGGHATSGRQGRQLAESIATELEKRALDRSAPGPRILVVADDFDILAAGGTEPLRPLLPYLASARDLRLNVVVSRPVAGASRAMFDLALQGIRDTGGTALIMSGERAEGQLLPKLYAEPMIAGRGRLARRGERPTLVQVARFDVGAGAEPALTQPAAPSVPAPASEPQPEPGREPETVAPGPDVDGGCPMPRSSVVLTPDPVDAAAIGRAAASVHDRVAGDDNVVLELRPLDDGAVLQVVADGVVVLSVLRPRPVPGARELARVLPGVIPPETTRWWAEAYTPWHAGGALGVAILDALDGVAVHGAARGGVGPVP</sequence>
<evidence type="ECO:0000259" key="12">
    <source>
        <dbReference type="PROSITE" id="PS50901"/>
    </source>
</evidence>
<name>A0ABZ0V9S6_9MICO</name>
<evidence type="ECO:0000256" key="1">
    <source>
        <dbReference type="ARBA" id="ARBA00004651"/>
    </source>
</evidence>
<feature type="transmembrane region" description="Helical" evidence="11">
    <location>
        <begin position="65"/>
        <end position="84"/>
    </location>
</feature>
<accession>A0ABZ0V9S6</accession>
<keyword evidence="5 9" id="KW-0547">Nucleotide-binding</keyword>
<evidence type="ECO:0000256" key="8">
    <source>
        <dbReference type="ARBA" id="ARBA00023136"/>
    </source>
</evidence>
<evidence type="ECO:0000256" key="6">
    <source>
        <dbReference type="ARBA" id="ARBA00022840"/>
    </source>
</evidence>
<keyword evidence="14" id="KW-1185">Reference proteome</keyword>
<dbReference type="RefSeq" id="WP_322410236.1">
    <property type="nucleotide sequence ID" value="NZ_CP139779.1"/>
</dbReference>
<feature type="binding site" evidence="9">
    <location>
        <begin position="830"/>
        <end position="837"/>
    </location>
    <ligand>
        <name>ATP</name>
        <dbReference type="ChEBI" id="CHEBI:30616"/>
    </ligand>
</feature>
<dbReference type="InterPro" id="IPR050206">
    <property type="entry name" value="FtsK/SpoIIIE/SftA"/>
</dbReference>